<feature type="compositionally biased region" description="Polar residues" evidence="1">
    <location>
        <begin position="1"/>
        <end position="22"/>
    </location>
</feature>
<dbReference type="Proteomes" id="UP000887566">
    <property type="component" value="Unplaced"/>
</dbReference>
<name>A0A914WJL5_9BILA</name>
<keyword evidence="2" id="KW-1185">Reference proteome</keyword>
<evidence type="ECO:0000313" key="3">
    <source>
        <dbReference type="WBParaSite" id="PSAMB.scaffold4446size14571.g24361.t1"/>
    </source>
</evidence>
<evidence type="ECO:0000313" key="2">
    <source>
        <dbReference type="Proteomes" id="UP000887566"/>
    </source>
</evidence>
<dbReference type="WBParaSite" id="PSAMB.scaffold4446size14571.g24361.t1">
    <property type="protein sequence ID" value="PSAMB.scaffold4446size14571.g24361.t1"/>
    <property type="gene ID" value="PSAMB.scaffold4446size14571.g24361"/>
</dbReference>
<accession>A0A914WJL5</accession>
<sequence>MQPETPSGPITATDETGVNEANATVREKYGKQRRLGGGRADNADESVRRKARETTTTASSCFRPVRPQIRRVRLLTTIQHPLYAPIRARMWTTRK</sequence>
<protein>
    <submittedName>
        <fullName evidence="3">Uncharacterized protein</fullName>
    </submittedName>
</protein>
<organism evidence="2 3">
    <name type="scientific">Plectus sambesii</name>
    <dbReference type="NCBI Taxonomy" id="2011161"/>
    <lineage>
        <taxon>Eukaryota</taxon>
        <taxon>Metazoa</taxon>
        <taxon>Ecdysozoa</taxon>
        <taxon>Nematoda</taxon>
        <taxon>Chromadorea</taxon>
        <taxon>Plectida</taxon>
        <taxon>Plectina</taxon>
        <taxon>Plectoidea</taxon>
        <taxon>Plectidae</taxon>
        <taxon>Plectus</taxon>
    </lineage>
</organism>
<dbReference type="AlphaFoldDB" id="A0A914WJL5"/>
<feature type="region of interest" description="Disordered" evidence="1">
    <location>
        <begin position="1"/>
        <end position="62"/>
    </location>
</feature>
<evidence type="ECO:0000256" key="1">
    <source>
        <dbReference type="SAM" id="MobiDB-lite"/>
    </source>
</evidence>
<proteinExistence type="predicted"/>
<reference evidence="3" key="1">
    <citation type="submission" date="2022-11" db="UniProtKB">
        <authorList>
            <consortium name="WormBaseParasite"/>
        </authorList>
    </citation>
    <scope>IDENTIFICATION</scope>
</reference>